<sequence>MTSREFIQNNTSRADDGSPEEEEEDVYFQLAQKERDLTLAAELGKALLEKNEELERKQELMVEEYTQKLENTIKELQYDISQLRHELQTTQYQNFTGTRERSDAMRELARQNERLSEEMKHAELREDELSSQVQMLREQIGILTQKNIELERKIYSLTEERDALSCSLEESQEKILVLEKQNREKELQLQNQERDILELQETNMQLEAQLHHMSSNFLHPHHYSNHHGNQSQNLFSELSQMSSPSPPPEIANQTCSSGSDDGYNHHLALAEWMEDDDFECDDELQLATVGTDLEVPHGSTILSDSQFLSDFQCSSRMDTGDDMMDSCTEPDQDDDVFNMSELQGHIRELTSELQAAHSDLDRVKTELKERDSQLQEKSQELSQLTSKLQEQRDKLHMGTSSYYGRDDTVEKARRDRDEALEKQNKMEMELSKAKMDLLSLNNQLMEAIQQKVALSEQLDQWQVDMEDLIDIQMKKRMKQEFDKEEI</sequence>
<proteinExistence type="predicted"/>
<dbReference type="Proteomes" id="UP001217089">
    <property type="component" value="Unassembled WGS sequence"/>
</dbReference>
<feature type="region of interest" description="Disordered" evidence="3">
    <location>
        <begin position="1"/>
        <end position="26"/>
    </location>
</feature>
<accession>A0ABQ9F8E7</accession>
<dbReference type="PANTHER" id="PTHR32123:SF13">
    <property type="entry name" value="BICAUDAL D-RELATED PROTEIN HOMOLOG"/>
    <property type="match status" value="1"/>
</dbReference>
<feature type="compositionally biased region" description="Polar residues" evidence="3">
    <location>
        <begin position="1"/>
        <end position="12"/>
    </location>
</feature>
<reference evidence="4 5" key="1">
    <citation type="submission" date="2022-12" db="EMBL/GenBank/DDBJ databases">
        <title>Chromosome-level genome of Tegillarca granosa.</title>
        <authorList>
            <person name="Kim J."/>
        </authorList>
    </citation>
    <scope>NUCLEOTIDE SEQUENCE [LARGE SCALE GENOMIC DNA]</scope>
    <source>
        <strain evidence="4">Teg-2019</strain>
        <tissue evidence="4">Adductor muscle</tissue>
    </source>
</reference>
<keyword evidence="1 2" id="KW-0175">Coiled coil</keyword>
<comment type="caution">
    <text evidence="4">The sequence shown here is derived from an EMBL/GenBank/DDBJ whole genome shotgun (WGS) entry which is preliminary data.</text>
</comment>
<dbReference type="Gene3D" id="1.20.120.330">
    <property type="entry name" value="Nucleotidyltransferases domain 2"/>
    <property type="match status" value="1"/>
</dbReference>
<evidence type="ECO:0000256" key="3">
    <source>
        <dbReference type="SAM" id="MobiDB-lite"/>
    </source>
</evidence>
<feature type="compositionally biased region" description="Acidic residues" evidence="3">
    <location>
        <begin position="17"/>
        <end position="26"/>
    </location>
</feature>
<dbReference type="EMBL" id="JARBDR010000440">
    <property type="protein sequence ID" value="KAJ8312587.1"/>
    <property type="molecule type" value="Genomic_DNA"/>
</dbReference>
<feature type="region of interest" description="Disordered" evidence="3">
    <location>
        <begin position="237"/>
        <end position="259"/>
    </location>
</feature>
<evidence type="ECO:0000256" key="1">
    <source>
        <dbReference type="ARBA" id="ARBA00023054"/>
    </source>
</evidence>
<feature type="compositionally biased region" description="Basic and acidic residues" evidence="3">
    <location>
        <begin position="367"/>
        <end position="379"/>
    </location>
</feature>
<evidence type="ECO:0000313" key="5">
    <source>
        <dbReference type="Proteomes" id="UP001217089"/>
    </source>
</evidence>
<organism evidence="4 5">
    <name type="scientific">Tegillarca granosa</name>
    <name type="common">Malaysian cockle</name>
    <name type="synonym">Anadara granosa</name>
    <dbReference type="NCBI Taxonomy" id="220873"/>
    <lineage>
        <taxon>Eukaryota</taxon>
        <taxon>Metazoa</taxon>
        <taxon>Spiralia</taxon>
        <taxon>Lophotrochozoa</taxon>
        <taxon>Mollusca</taxon>
        <taxon>Bivalvia</taxon>
        <taxon>Autobranchia</taxon>
        <taxon>Pteriomorphia</taxon>
        <taxon>Arcoida</taxon>
        <taxon>Arcoidea</taxon>
        <taxon>Arcidae</taxon>
        <taxon>Tegillarca</taxon>
    </lineage>
</organism>
<keyword evidence="5" id="KW-1185">Reference proteome</keyword>
<feature type="region of interest" description="Disordered" evidence="3">
    <location>
        <begin position="367"/>
        <end position="403"/>
    </location>
</feature>
<evidence type="ECO:0000256" key="2">
    <source>
        <dbReference type="SAM" id="Coils"/>
    </source>
</evidence>
<gene>
    <name evidence="4" type="ORF">KUTeg_009960</name>
</gene>
<evidence type="ECO:0000313" key="4">
    <source>
        <dbReference type="EMBL" id="KAJ8312587.1"/>
    </source>
</evidence>
<feature type="coiled-coil region" evidence="2">
    <location>
        <begin position="40"/>
        <end position="216"/>
    </location>
</feature>
<dbReference type="InterPro" id="IPR051149">
    <property type="entry name" value="Spindly/BICDR_Dynein_Adapter"/>
</dbReference>
<name>A0ABQ9F8E7_TEGGR</name>
<protein>
    <submittedName>
        <fullName evidence="4">Uncharacterized protein</fullName>
    </submittedName>
</protein>
<dbReference type="PANTHER" id="PTHR32123">
    <property type="entry name" value="BICD FAMILY-LIKE CARGO ADAPTER"/>
    <property type="match status" value="1"/>
</dbReference>